<dbReference type="Proteomes" id="UP000219467">
    <property type="component" value="Unassembled WGS sequence"/>
</dbReference>
<keyword evidence="3 8" id="KW-0808">Transferase</keyword>
<keyword evidence="6 7" id="KW-0472">Membrane</keyword>
<dbReference type="OrthoDB" id="7431422at2"/>
<feature type="transmembrane region" description="Helical" evidence="7">
    <location>
        <begin position="161"/>
        <end position="185"/>
    </location>
</feature>
<comment type="subcellular location">
    <subcellularLocation>
        <location evidence="1">Membrane</location>
        <topology evidence="1">Multi-pass membrane protein</topology>
    </subcellularLocation>
</comment>
<dbReference type="InterPro" id="IPR037257">
    <property type="entry name" value="T2SS_E_N_sf"/>
</dbReference>
<keyword evidence="4 7" id="KW-0812">Transmembrane</keyword>
<evidence type="ECO:0000256" key="6">
    <source>
        <dbReference type="ARBA" id="ARBA00023136"/>
    </source>
</evidence>
<dbReference type="Pfam" id="PF13641">
    <property type="entry name" value="Glyco_tranf_2_3"/>
    <property type="match status" value="1"/>
</dbReference>
<feature type="transmembrane region" description="Helical" evidence="7">
    <location>
        <begin position="475"/>
        <end position="499"/>
    </location>
</feature>
<accession>A0A285CNF2</accession>
<name>A0A285CNF2_9RHOB</name>
<evidence type="ECO:0000256" key="1">
    <source>
        <dbReference type="ARBA" id="ARBA00004141"/>
    </source>
</evidence>
<keyword evidence="9" id="KW-1185">Reference proteome</keyword>
<keyword evidence="2" id="KW-0328">Glycosyltransferase</keyword>
<keyword evidence="5 7" id="KW-1133">Transmembrane helix</keyword>
<dbReference type="AlphaFoldDB" id="A0A285CNF2"/>
<gene>
    <name evidence="8" type="ORF">SAMN05878503_10370</name>
</gene>
<evidence type="ECO:0000256" key="7">
    <source>
        <dbReference type="SAM" id="Phobius"/>
    </source>
</evidence>
<dbReference type="PANTHER" id="PTHR43867">
    <property type="entry name" value="CELLULOSE SYNTHASE CATALYTIC SUBUNIT A [UDP-FORMING]"/>
    <property type="match status" value="1"/>
</dbReference>
<dbReference type="EMBL" id="OAOQ01000003">
    <property type="protein sequence ID" value="SNX69084.1"/>
    <property type="molecule type" value="Genomic_DNA"/>
</dbReference>
<dbReference type="SUPFAM" id="SSF53448">
    <property type="entry name" value="Nucleotide-diphospho-sugar transferases"/>
    <property type="match status" value="1"/>
</dbReference>
<protein>
    <submittedName>
        <fullName evidence="8">Cellulose synthase/poly-beta-1,6-N-acetylglucosamine synthase-like glycosyltransferase</fullName>
    </submittedName>
</protein>
<dbReference type="InterPro" id="IPR050321">
    <property type="entry name" value="Glycosyltr_2/OpgH_subfam"/>
</dbReference>
<dbReference type="GO" id="GO:0016020">
    <property type="term" value="C:membrane"/>
    <property type="evidence" value="ECO:0007669"/>
    <property type="project" value="UniProtKB-SubCell"/>
</dbReference>
<dbReference type="SUPFAM" id="SSF160246">
    <property type="entry name" value="EspE N-terminal domain-like"/>
    <property type="match status" value="1"/>
</dbReference>
<evidence type="ECO:0000313" key="8">
    <source>
        <dbReference type="EMBL" id="SNX69084.1"/>
    </source>
</evidence>
<evidence type="ECO:0000313" key="9">
    <source>
        <dbReference type="Proteomes" id="UP000219467"/>
    </source>
</evidence>
<dbReference type="GO" id="GO:0016757">
    <property type="term" value="F:glycosyltransferase activity"/>
    <property type="evidence" value="ECO:0007669"/>
    <property type="project" value="UniProtKB-KW"/>
</dbReference>
<dbReference type="InterPro" id="IPR029044">
    <property type="entry name" value="Nucleotide-diphossugar_trans"/>
</dbReference>
<proteinExistence type="predicted"/>
<evidence type="ECO:0000256" key="2">
    <source>
        <dbReference type="ARBA" id="ARBA00022676"/>
    </source>
</evidence>
<dbReference type="PANTHER" id="PTHR43867:SF2">
    <property type="entry name" value="CELLULOSE SYNTHASE CATALYTIC SUBUNIT A [UDP-FORMING]"/>
    <property type="match status" value="1"/>
</dbReference>
<evidence type="ECO:0000256" key="4">
    <source>
        <dbReference type="ARBA" id="ARBA00022692"/>
    </source>
</evidence>
<feature type="transmembrane region" description="Helical" evidence="7">
    <location>
        <begin position="519"/>
        <end position="540"/>
    </location>
</feature>
<organism evidence="8 9">
    <name type="scientific">Cereibacter ovatus</name>
    <dbReference type="NCBI Taxonomy" id="439529"/>
    <lineage>
        <taxon>Bacteria</taxon>
        <taxon>Pseudomonadati</taxon>
        <taxon>Pseudomonadota</taxon>
        <taxon>Alphaproteobacteria</taxon>
        <taxon>Rhodobacterales</taxon>
        <taxon>Paracoccaceae</taxon>
        <taxon>Cereibacter</taxon>
    </lineage>
</organism>
<sequence length="606" mass="66630">MLLREGHVAPHRIMEALSRSAGRDVALSEVMLADGVLSERDLCEALARRCGHAVLRPAEIAPDPRLIDRFGAQDCLREGLLPCRTVGDATLVVAAHPDAFLRCGPRLGALFGRVLPALAPRSEIETAIGQARAEVLSAAAEARVPAPESCRDWKAGVMRRALGLFGLALAAGLVIAPGAVILLLALWALTALTLTTALRFAALIAVTRPALPLPPMPAMARLPMVSIIVGLYDEENIAPRLIARLSRIDYPRDLLEILLVVEAEDRRTRTALEAAHLPPWMRIVISPRGRIRTKPRALNVALDHCRGTIVGVYDAEDAPAPDQIRRVVEGFARRGANVACLQGMLDYYNPRTNWMARCFTIEYAAWFRVLLPGLDRLGLAVPLGGTTLFFRRAALEALGGWDAHNVTEDADLGIRLARHGYRTDLIDTVTEEEANCRPIPWIKQRSRWIKGFMMTWAVHMRAPRLLWRQLGPWKFAGVQVLFLGTLSQSLLAPVLWSFWLLAAGLPHPVAGLLPPGAVGAMATLFLLTETVGIAIGVLAIRRTRHRLNPLWVPTLHFYNPLATLAAYKALWELLSAPFYWDKTRHGIFDPPARSGLSASSTRPHRP</sequence>
<evidence type="ECO:0000256" key="5">
    <source>
        <dbReference type="ARBA" id="ARBA00022989"/>
    </source>
</evidence>
<dbReference type="Gene3D" id="3.90.550.10">
    <property type="entry name" value="Spore Coat Polysaccharide Biosynthesis Protein SpsA, Chain A"/>
    <property type="match status" value="1"/>
</dbReference>
<reference evidence="9" key="1">
    <citation type="submission" date="2017-08" db="EMBL/GenBank/DDBJ databases">
        <authorList>
            <person name="Varghese N."/>
            <person name="Submissions S."/>
        </authorList>
    </citation>
    <scope>NUCLEOTIDE SEQUENCE [LARGE SCALE GENOMIC DNA]</scope>
    <source>
        <strain evidence="9">JA234</strain>
    </source>
</reference>
<evidence type="ECO:0000256" key="3">
    <source>
        <dbReference type="ARBA" id="ARBA00022679"/>
    </source>
</evidence>